<dbReference type="OrthoDB" id="7472067at2"/>
<dbReference type="SUPFAM" id="SSF141371">
    <property type="entry name" value="PilZ domain-like"/>
    <property type="match status" value="1"/>
</dbReference>
<keyword evidence="4" id="KW-1185">Reference proteome</keyword>
<dbReference type="EMBL" id="VNIM01000135">
    <property type="protein sequence ID" value="TVV70227.1"/>
    <property type="molecule type" value="Genomic_DNA"/>
</dbReference>
<dbReference type="AlphaFoldDB" id="A0A558QT49"/>
<protein>
    <submittedName>
        <fullName evidence="3">PilZ domain-containing protein</fullName>
    </submittedName>
</protein>
<accession>A0A558QT49</accession>
<feature type="non-terminal residue" evidence="3">
    <location>
        <position position="104"/>
    </location>
</feature>
<evidence type="ECO:0000259" key="2">
    <source>
        <dbReference type="Pfam" id="PF07238"/>
    </source>
</evidence>
<feature type="region of interest" description="Disordered" evidence="1">
    <location>
        <begin position="1"/>
        <end position="20"/>
    </location>
</feature>
<feature type="compositionally biased region" description="Basic and acidic residues" evidence="1">
    <location>
        <begin position="1"/>
        <end position="14"/>
    </location>
</feature>
<sequence length="104" mass="11113">MPDRSTAPSHDHEPAPIVPRAQRGSVLLIATIEHDGKQEPTRHRVRDLSTGGVRIDNALVLRVGDTVTVSIGAVHALAATVRWIRDGLAGLAFAAAIDPEQARK</sequence>
<reference evidence="3 4" key="1">
    <citation type="submission" date="2019-07" db="EMBL/GenBank/DDBJ databases">
        <title>Sphingomonas solaris sp. nov., isolated from a solar panel from Boston, Massachusetts.</title>
        <authorList>
            <person name="Tanner K."/>
            <person name="Pascual J."/>
            <person name="Mancuso C."/>
            <person name="Pereto J."/>
            <person name="Khalil A."/>
            <person name="Vilanova C."/>
        </authorList>
    </citation>
    <scope>NUCLEOTIDE SEQUENCE [LARGE SCALE GENOMIC DNA]</scope>
    <source>
        <strain evidence="3 4">R4DWN</strain>
    </source>
</reference>
<organism evidence="3 4">
    <name type="scientific">Alterirhizorhabdus solaris</name>
    <dbReference type="NCBI Taxonomy" id="2529389"/>
    <lineage>
        <taxon>Bacteria</taxon>
        <taxon>Pseudomonadati</taxon>
        <taxon>Pseudomonadota</taxon>
        <taxon>Alphaproteobacteria</taxon>
        <taxon>Sphingomonadales</taxon>
        <taxon>Rhizorhabdaceae</taxon>
        <taxon>Alterirhizorhabdus</taxon>
    </lineage>
</organism>
<gene>
    <name evidence="3" type="ORF">FOY91_19585</name>
</gene>
<dbReference type="Proteomes" id="UP000318681">
    <property type="component" value="Unassembled WGS sequence"/>
</dbReference>
<evidence type="ECO:0000313" key="3">
    <source>
        <dbReference type="EMBL" id="TVV70227.1"/>
    </source>
</evidence>
<evidence type="ECO:0000313" key="4">
    <source>
        <dbReference type="Proteomes" id="UP000318681"/>
    </source>
</evidence>
<proteinExistence type="predicted"/>
<dbReference type="RefSeq" id="WP_145155501.1">
    <property type="nucleotide sequence ID" value="NZ_VNIM01000135.1"/>
</dbReference>
<comment type="caution">
    <text evidence="3">The sequence shown here is derived from an EMBL/GenBank/DDBJ whole genome shotgun (WGS) entry which is preliminary data.</text>
</comment>
<dbReference type="GO" id="GO:0035438">
    <property type="term" value="F:cyclic-di-GMP binding"/>
    <property type="evidence" value="ECO:0007669"/>
    <property type="project" value="InterPro"/>
</dbReference>
<evidence type="ECO:0000256" key="1">
    <source>
        <dbReference type="SAM" id="MobiDB-lite"/>
    </source>
</evidence>
<name>A0A558QT49_9SPHN</name>
<dbReference type="InterPro" id="IPR009875">
    <property type="entry name" value="PilZ_domain"/>
</dbReference>
<feature type="domain" description="PilZ" evidence="2">
    <location>
        <begin position="21"/>
        <end position="103"/>
    </location>
</feature>
<dbReference type="Pfam" id="PF07238">
    <property type="entry name" value="PilZ"/>
    <property type="match status" value="1"/>
</dbReference>